<sequence length="1015" mass="117519">MITAMNDETGRLTGDEQKIRKTFVNYFKNLYSPPAHTTQTNQQHDQTHDRTNYFQTMQQGEWKLIPESDHHHLTKLPDYHEIRKILFQMGPDKSPGPDGVTCRFLQENWPTIGPDLVAQIRHIFATTVVPENWLQCNVVLIPKNNEPLSPTDYRPISIGNVTYRLLMKVIANRLRPYIQKIISKEQTAFISGRCITESIVLVKEVLHSFNSAQFKEKAFMLKADIMKAFDKMEWVFLRDAMAALNMPDKLINLVLYSFNHAKVTIQVNGMGDGFIIPTRGLRQGCPMSPYCFIMVMEMLTRKLRRAQEMQKIQGIRLARTCPILTHFIYADDLIVLGNADATDVQELGRILAEFGKVSGLTINPVKSKLWLSRRCDIQARQLVHNKFRADEAGSEERYLGALLTNSNSAKKAGTMLLEKLSAKLTGWKSNMLTHVGRLVLIKSVLMSIPVYYMSVEILPKGLIKKMESLIAKFFWGKTDQVRYMSFVSWDRICQPIEKGGLGVRKLKNFGEALFLKLVWGMISDDEKLWVQVCKSKYYSNLGFWRARNVAGTSPLWRQTVRMRDYFKENVKWQVGDGEKIHALSQPWFQGWQVASQATRDERRVKVASLFDYELNQWKIEEMTRLLGHEATTVVTQTVQKPCRIPGLGDKLIWNCTAAGKYTVKEGYDQTMIRMNPQREDVPWYFIWKWKKIAPKVRMFMWRLLTNGLPLAQNMHRRIHSISPRCTRCQLEDEYPAHCFFFCHASRLVWFGGNLGIRTDELPIDIKEAVKYITNGMNDDSICEFCYTLWEIWLARNEFIFQQKNFEPIGVCRKVQTWLRNREDLGRENEHYQMAKEIVPYEFLPGGWQIVIDASWDATHKAGTAFLVYYEGALTWLEMDNHEAADSFQAEAMALQNAVDWIQGTVQAVGSQRCKIFSDCINLVSAVQERNLENLPSWRSRPIIANIISQLHQLDRWIFVQHVTREAVKPAHEMANKARRMSIAYRGIPMASIMQEHSMGMEIDSRFFQQVQENPP</sequence>
<dbReference type="SUPFAM" id="SSF56672">
    <property type="entry name" value="DNA/RNA polymerases"/>
    <property type="match status" value="1"/>
</dbReference>
<keyword evidence="2" id="KW-0695">RNA-directed DNA polymerase</keyword>
<dbReference type="GO" id="GO:0003964">
    <property type="term" value="F:RNA-directed DNA polymerase activity"/>
    <property type="evidence" value="ECO:0007669"/>
    <property type="project" value="UniProtKB-KW"/>
</dbReference>
<dbReference type="PANTHER" id="PTHR33116:SF78">
    <property type="entry name" value="OS12G0587133 PROTEIN"/>
    <property type="match status" value="1"/>
</dbReference>
<gene>
    <name evidence="2" type="ORF">LUZ62_061416</name>
</gene>
<dbReference type="InterPro" id="IPR012337">
    <property type="entry name" value="RNaseH-like_sf"/>
</dbReference>
<organism evidence="2 3">
    <name type="scientific">Rhynchospora pubera</name>
    <dbReference type="NCBI Taxonomy" id="906938"/>
    <lineage>
        <taxon>Eukaryota</taxon>
        <taxon>Viridiplantae</taxon>
        <taxon>Streptophyta</taxon>
        <taxon>Embryophyta</taxon>
        <taxon>Tracheophyta</taxon>
        <taxon>Spermatophyta</taxon>
        <taxon>Magnoliopsida</taxon>
        <taxon>Liliopsida</taxon>
        <taxon>Poales</taxon>
        <taxon>Cyperaceae</taxon>
        <taxon>Cyperoideae</taxon>
        <taxon>Rhynchosporeae</taxon>
        <taxon>Rhynchospora</taxon>
    </lineage>
</organism>
<keyword evidence="3" id="KW-1185">Reference proteome</keyword>
<comment type="caution">
    <text evidence="2">The sequence shown here is derived from an EMBL/GenBank/DDBJ whole genome shotgun (WGS) entry which is preliminary data.</text>
</comment>
<dbReference type="InterPro" id="IPR000477">
    <property type="entry name" value="RT_dom"/>
</dbReference>
<dbReference type="Gene3D" id="3.30.420.10">
    <property type="entry name" value="Ribonuclease H-like superfamily/Ribonuclease H"/>
    <property type="match status" value="1"/>
</dbReference>
<name>A0AAV8ECZ2_9POAL</name>
<accession>A0AAV8ECZ2</accession>
<dbReference type="PROSITE" id="PS50878">
    <property type="entry name" value="RT_POL"/>
    <property type="match status" value="1"/>
</dbReference>
<proteinExistence type="predicted"/>
<dbReference type="GO" id="GO:0003676">
    <property type="term" value="F:nucleic acid binding"/>
    <property type="evidence" value="ECO:0007669"/>
    <property type="project" value="InterPro"/>
</dbReference>
<feature type="domain" description="Reverse transcriptase" evidence="1">
    <location>
        <begin position="122"/>
        <end position="403"/>
    </location>
</feature>
<dbReference type="AlphaFoldDB" id="A0AAV8ECZ2"/>
<dbReference type="Pfam" id="PF13966">
    <property type="entry name" value="zf-RVT"/>
    <property type="match status" value="1"/>
</dbReference>
<evidence type="ECO:0000313" key="3">
    <source>
        <dbReference type="Proteomes" id="UP001140206"/>
    </source>
</evidence>
<keyword evidence="2" id="KW-0548">Nucleotidyltransferase</keyword>
<dbReference type="EMBL" id="JAMFTS010000003">
    <property type="protein sequence ID" value="KAJ4777159.1"/>
    <property type="molecule type" value="Genomic_DNA"/>
</dbReference>
<dbReference type="Pfam" id="PF00078">
    <property type="entry name" value="RVT_1"/>
    <property type="match status" value="1"/>
</dbReference>
<dbReference type="CDD" id="cd06222">
    <property type="entry name" value="RNase_H_like"/>
    <property type="match status" value="1"/>
</dbReference>
<dbReference type="InterPro" id="IPR043502">
    <property type="entry name" value="DNA/RNA_pol_sf"/>
</dbReference>
<dbReference type="InterPro" id="IPR036397">
    <property type="entry name" value="RNaseH_sf"/>
</dbReference>
<evidence type="ECO:0000313" key="2">
    <source>
        <dbReference type="EMBL" id="KAJ4777159.1"/>
    </source>
</evidence>
<evidence type="ECO:0000259" key="1">
    <source>
        <dbReference type="PROSITE" id="PS50878"/>
    </source>
</evidence>
<reference evidence="2" key="1">
    <citation type="submission" date="2022-08" db="EMBL/GenBank/DDBJ databases">
        <authorList>
            <person name="Marques A."/>
        </authorList>
    </citation>
    <scope>NUCLEOTIDE SEQUENCE</scope>
    <source>
        <strain evidence="2">RhyPub2mFocal</strain>
        <tissue evidence="2">Leaves</tissue>
    </source>
</reference>
<dbReference type="Proteomes" id="UP001140206">
    <property type="component" value="Chromosome 3"/>
</dbReference>
<dbReference type="InterPro" id="IPR044730">
    <property type="entry name" value="RNase_H-like_dom_plant"/>
</dbReference>
<dbReference type="PANTHER" id="PTHR33116">
    <property type="entry name" value="REVERSE TRANSCRIPTASE ZINC-BINDING DOMAIN-CONTAINING PROTEIN-RELATED-RELATED"/>
    <property type="match status" value="1"/>
</dbReference>
<dbReference type="SUPFAM" id="SSF53098">
    <property type="entry name" value="Ribonuclease H-like"/>
    <property type="match status" value="1"/>
</dbReference>
<dbReference type="InterPro" id="IPR026960">
    <property type="entry name" value="RVT-Znf"/>
</dbReference>
<protein>
    <submittedName>
        <fullName evidence="2">RNA-directed DNA polymerase (Reverse transcriptase)-related family protein</fullName>
    </submittedName>
</protein>
<keyword evidence="2" id="KW-0808">Transferase</keyword>
<dbReference type="CDD" id="cd01650">
    <property type="entry name" value="RT_nLTR_like"/>
    <property type="match status" value="1"/>
</dbReference>